<proteinExistence type="predicted"/>
<protein>
    <submittedName>
        <fullName evidence="1">Uncharacterized protein</fullName>
    </submittedName>
</protein>
<organism evidence="1 2">
    <name type="scientific">Choristoneura fumiferana</name>
    <name type="common">Spruce budworm moth</name>
    <name type="synonym">Archips fumiferana</name>
    <dbReference type="NCBI Taxonomy" id="7141"/>
    <lineage>
        <taxon>Eukaryota</taxon>
        <taxon>Metazoa</taxon>
        <taxon>Ecdysozoa</taxon>
        <taxon>Arthropoda</taxon>
        <taxon>Hexapoda</taxon>
        <taxon>Insecta</taxon>
        <taxon>Pterygota</taxon>
        <taxon>Neoptera</taxon>
        <taxon>Endopterygota</taxon>
        <taxon>Lepidoptera</taxon>
        <taxon>Glossata</taxon>
        <taxon>Ditrysia</taxon>
        <taxon>Tortricoidea</taxon>
        <taxon>Tortricidae</taxon>
        <taxon>Tortricinae</taxon>
        <taxon>Choristoneura</taxon>
    </lineage>
</organism>
<sequence>ILSRSKPATDSRASTGSSSAKRHFLKNEGNTEVWADAWAAWSWFHLGEYRRALDAYMRVRGRANLDARVADTLDMDLAVCYFYLGMYKESQEAVEGAPNCALKAHAALRDVPEDQLSLASVHYLRAHYQEAIDVYKKLLLEKRAYLALNVYVALCYYKLDYYDVSQEVLGVLYNGKAAETELKQISSEQHTFGQDLVKHNLVVFRNGEGALKARLNLAGYRLRGRESLEARALLEPLQPTSPLHYILRAEEQMKLAQQSYHLVGSSASECDTIPGRQCMASSYFLAAQFEEVLVYLNSIKSFFVNDDTFNFNYAQAKVATGFYREAEECLLTIQDEAMRASFTYLACLARCHVMNKDAHLAWDICAKSAGTPDSFALLQLVANDSYRMGQFLVAAKAFHMLDRLDGGPEMWEGLRGAVCGCAQAAAAGRAGAATDLRDAVALLRGVRSPRADHILRPIARWAQQNRIPQCGVVGWGSGVGLSPGVGDAGQRQLGDGRGHGYGRGRHGDGQIDEIAKNIVGDAAHVAVGLHQAVGAVHDAVLQRLRRVLLVAGGGVRHAVREAIFACDDSSLELCAHMRRHVGDLDVMLEGIVVSEVADEVEQCADPEHALEPTEEVMAQDLPFAGAFKFLHTLSSSTLLWGMACAALRRRPPIEPLERRRPASGFRPPGIVLYNPQNPTGKFDNIKTMEYEIKLEELAIKLFTIDAVKFGDFMTKSGLKTPVYFDLRVIVSYPDVMELITFLLYNSVRDSKCNHLCGVPYTALPVATLLSVQAKRSMLMRRKEAKGYGTKKMIEGHYKAGESCLIIEDVVTSGSSVLETVKDLVKEGIKVDTAIIILDREQGGRQNLAANGVEMKSLYTMTNLIEILVKHNKITQEMANKVKEYLRTTKAPSSTEAVDRASISFEKRAELATNQVAKQLFEIIALKKTNLCISVDLTSTAKILDLLEKVGEHVCLVKTHVDIIEDFNSDFVIQIKQLSKRFNFLILEDRKYADIGNTVSLQYLNGLYKIGEWADCVTVHSLPGEGILKALNGSTNGGNLITPDYTKATVEMAAKYPDLITGFVCQNKDTFKDPGLIQLTPGVQLETSGDSLGQIYNTPEKVILDKGADIAVVGEMDSIVKELGISNKNIFTTGSTNLFRVVVHSGWLKKWLKNVEVDNTVNNVDFALQAGESVPYPWRAIFIRVLNKKVSKVLPLPRYKLHEGNPETPLTFSQLLQYVSQNNQRNLWKESYKKYCQNNESTKESAIVNLLEHDQLLSEVVLRLYGCNIIRIKGDGSTAEYKEIIPNKHVSKSYETHVNLLAAMFILETDNNYFIIYRGHYENNLLDCLNFCPSLIDMNYGRGMFLVYQLLNVFKAMSDRGLSLGMLALQDIYLTENLWLQILPSITNNIYTLDASLIYEQNKGRQATPAIGTQGQGKRGEEWCWRNEAVQLEKLCMLWVRGRISNLDYLLHLNTLAGRSANDQQAHFMVPWVTDFASRCGRNWRDLTKSKYRLNKGDRQLDLTYDVASCADQIPHHVTDALSDITCYVYLARRTPKEILCKHVRNKWDLGIPSWASCAEDFITKHREALESTHVSENLHHWIDITFGYNMRRGCGVQVLSAAHPPRLPRAARPAPPALHWTAPHRKSVKQDSSDDASEDEEESTSLPQHVSRLTVPTRVRSRHKSSGRARSLSKSQGLEESHASTSIDRSRHYRVQKSELGKGVIYLPKEFNPVASIQALEALDNFRTNSFFTKAEDKEKHKENIPTLNLFPVQDSSESASTANNDDTAFTNHMFLYDQGYLKKFKDGHLENALKERKSRSFNTRYTTDAAVYKQFVTESRRQDMLVLGCLIVEIFMHVYMRPLRTNSRNFLERYNSCRTVLKHNFGALPKSVTYIASLLLNVQPPRLSVKSELVPKNEESTKKIVVTDKGLPPPTPSQLLQPLVSQHLIPFPRTFNVLYKLLSTLHEYELTANELNILYMYDCDGIQCEKYQNLDKTKLYFTQRIAEGKIQACATHLDVLLNQVNGCSQFDVLDIFLTHYIELLKNRDTSVLAAWYLFDTMSKALGPEPTKNKLLKHILNLYEDDEYVTDKLDRHKLTELDAAPNSGCTNKQKFVKLYHNIFLLQLMVRLGLQCFLDNFTQHLVEAVGGYKDVSSEVGSPGHLCHHRSMANKKPRYSDDNLKSALCTTDIFSPDTSYGSEHVMTPSIDKMTELSGSMKEKDSDNRSENDLFHFETDKERLPSRSSRSKSPADSVESYTLNVNPHDSSMQTPSPSAEVFAAKDFSPSAARPHPAKELNVLITKDESIVDEPLTRGPISPTIEIPKKLSMFTSYLHFADEEDKAKETQARQIKSLDFNAPSDMASPSHSIEDGFPDSEEQNVCKISDMSSESLIWLAHRLGPVLTCRYITRNLLKMLTLCYIGKDNLAPWEGDSKDEFDEISIANSKVVGDRNAMKVIKCLTSIVAMFGEQLIIFQYLPHMGELIASCRRRLSAPLEGGAVACLQLVKYLVPYMSDAKVMEQLQPSLRLASTSRCAYPSGAAARRALARKLLDAFFLAFDKATGKVDNWPKQDETGAEKLESEAGGGKTEGFLELCRDGSTAEWTVHDGRVLRADLPDLACSPPDLLKKNC</sequence>
<dbReference type="Proteomes" id="UP001064048">
    <property type="component" value="Chromosome 6"/>
</dbReference>
<reference evidence="1 2" key="1">
    <citation type="journal article" date="2022" name="Genome Biol. Evol.">
        <title>The Spruce Budworm Genome: Reconstructing the Evolutionary History of Antifreeze Proteins.</title>
        <authorList>
            <person name="Beliveau C."/>
            <person name="Gagne P."/>
            <person name="Picq S."/>
            <person name="Vernygora O."/>
            <person name="Keeling C.I."/>
            <person name="Pinkney K."/>
            <person name="Doucet D."/>
            <person name="Wen F."/>
            <person name="Johnston J.S."/>
            <person name="Maaroufi H."/>
            <person name="Boyle B."/>
            <person name="Laroche J."/>
            <person name="Dewar K."/>
            <person name="Juretic N."/>
            <person name="Blackburn G."/>
            <person name="Nisole A."/>
            <person name="Brunet B."/>
            <person name="Brandao M."/>
            <person name="Lumley L."/>
            <person name="Duan J."/>
            <person name="Quan G."/>
            <person name="Lucarotti C.J."/>
            <person name="Roe A.D."/>
            <person name="Sperling F.A.H."/>
            <person name="Levesque R.C."/>
            <person name="Cusson M."/>
        </authorList>
    </citation>
    <scope>NUCLEOTIDE SEQUENCE [LARGE SCALE GENOMIC DNA]</scope>
    <source>
        <strain evidence="1">Glfc:IPQL:Cfum</strain>
    </source>
</reference>
<accession>A0ACC0KH59</accession>
<evidence type="ECO:0000313" key="1">
    <source>
        <dbReference type="EMBL" id="KAI8435699.1"/>
    </source>
</evidence>
<dbReference type="EMBL" id="CM046106">
    <property type="protein sequence ID" value="KAI8435699.1"/>
    <property type="molecule type" value="Genomic_DNA"/>
</dbReference>
<name>A0ACC0KH59_CHOFU</name>
<comment type="caution">
    <text evidence="1">The sequence shown here is derived from an EMBL/GenBank/DDBJ whole genome shotgun (WGS) entry which is preliminary data.</text>
</comment>
<evidence type="ECO:0000313" key="2">
    <source>
        <dbReference type="Proteomes" id="UP001064048"/>
    </source>
</evidence>
<keyword evidence="2" id="KW-1185">Reference proteome</keyword>
<feature type="non-terminal residue" evidence="1">
    <location>
        <position position="1"/>
    </location>
</feature>
<gene>
    <name evidence="1" type="ORF">MSG28_003952</name>
</gene>